<evidence type="ECO:0000313" key="1">
    <source>
        <dbReference type="EMBL" id="WOY99944.1"/>
    </source>
</evidence>
<dbReference type="EMBL" id="CP137734">
    <property type="protein sequence ID" value="WOY99944.1"/>
    <property type="molecule type" value="Genomic_DNA"/>
</dbReference>
<proteinExistence type="predicted"/>
<protein>
    <submittedName>
        <fullName evidence="1">Uncharacterized protein</fullName>
    </submittedName>
</protein>
<organism evidence="1 2">
    <name type="scientific">Streptomyces violaceoruber</name>
    <dbReference type="NCBI Taxonomy" id="1935"/>
    <lineage>
        <taxon>Bacteria</taxon>
        <taxon>Bacillati</taxon>
        <taxon>Actinomycetota</taxon>
        <taxon>Actinomycetes</taxon>
        <taxon>Kitasatosporales</taxon>
        <taxon>Streptomycetaceae</taxon>
        <taxon>Streptomyces</taxon>
        <taxon>Streptomyces violaceoruber group</taxon>
    </lineage>
</organism>
<dbReference type="Proteomes" id="UP001303608">
    <property type="component" value="Chromosome"/>
</dbReference>
<keyword evidence="2" id="KW-1185">Reference proteome</keyword>
<reference evidence="1" key="1">
    <citation type="submission" date="2023-10" db="EMBL/GenBank/DDBJ databases">
        <title>The genome sequence of Streptomyces violaceoruber CGMCC 4.1801.</title>
        <authorList>
            <person name="Mo P."/>
        </authorList>
    </citation>
    <scope>NUCLEOTIDE SEQUENCE</scope>
    <source>
        <strain evidence="1">CGMCC 4.1801</strain>
    </source>
</reference>
<name>A0ACD4WQW6_STRVN</name>
<accession>A0ACD4WQW6</accession>
<sequence length="135" mass="14349">MLDAAAIAVATGAASNVLAYLLQGRADVLRTRISAIFRRGAAQEESHALRALDEHAEALEQRRVTQAEVTAQWSSVLTAFLTAYPEARADIEALRSATPSGTKTVNIGSQHNHGRGTFIGGDNHGTIRVDGQEGQ</sequence>
<evidence type="ECO:0000313" key="2">
    <source>
        <dbReference type="Proteomes" id="UP001303608"/>
    </source>
</evidence>
<gene>
    <name evidence="1" type="ORF">R2E43_21830</name>
</gene>